<evidence type="ECO:0000313" key="1">
    <source>
        <dbReference type="EMBL" id="GAH74969.1"/>
    </source>
</evidence>
<protein>
    <submittedName>
        <fullName evidence="1">Uncharacterized protein</fullName>
    </submittedName>
</protein>
<gene>
    <name evidence="1" type="ORF">S03H2_47907</name>
</gene>
<organism evidence="1">
    <name type="scientific">marine sediment metagenome</name>
    <dbReference type="NCBI Taxonomy" id="412755"/>
    <lineage>
        <taxon>unclassified sequences</taxon>
        <taxon>metagenomes</taxon>
        <taxon>ecological metagenomes</taxon>
    </lineage>
</organism>
<reference evidence="1" key="1">
    <citation type="journal article" date="2014" name="Front. Microbiol.">
        <title>High frequency of phylogenetically diverse reductive dehalogenase-homologous genes in deep subseafloor sedimentary metagenomes.</title>
        <authorList>
            <person name="Kawai M."/>
            <person name="Futagami T."/>
            <person name="Toyoda A."/>
            <person name="Takaki Y."/>
            <person name="Nishi S."/>
            <person name="Hori S."/>
            <person name="Arai W."/>
            <person name="Tsubouchi T."/>
            <person name="Morono Y."/>
            <person name="Uchiyama I."/>
            <person name="Ito T."/>
            <person name="Fujiyama A."/>
            <person name="Inagaki F."/>
            <person name="Takami H."/>
        </authorList>
    </citation>
    <scope>NUCLEOTIDE SEQUENCE</scope>
    <source>
        <strain evidence="1">Expedition CK06-06</strain>
    </source>
</reference>
<sequence>MAAVVIRLNSVNELSKYLNQVVLEGKAADIDRVIVKGLKFLVLGEDLNAYTGVSPSENATILADEEALLNFLVNGTLPTTWNVKNVGLKYLLAGISGTVRSPEATDVLAKFTGLTTAEEDALADFTDAEVINGNFGTKAL</sequence>
<feature type="non-terminal residue" evidence="1">
    <location>
        <position position="140"/>
    </location>
</feature>
<name>X1J9E3_9ZZZZ</name>
<proteinExistence type="predicted"/>
<dbReference type="EMBL" id="BARU01030160">
    <property type="protein sequence ID" value="GAH74969.1"/>
    <property type="molecule type" value="Genomic_DNA"/>
</dbReference>
<dbReference type="AlphaFoldDB" id="X1J9E3"/>
<accession>X1J9E3</accession>
<comment type="caution">
    <text evidence="1">The sequence shown here is derived from an EMBL/GenBank/DDBJ whole genome shotgun (WGS) entry which is preliminary data.</text>
</comment>